<proteinExistence type="predicted"/>
<dbReference type="InterPro" id="IPR028973">
    <property type="entry name" value="PhnB-like"/>
</dbReference>
<keyword evidence="3" id="KW-1185">Reference proteome</keyword>
<evidence type="ECO:0000259" key="1">
    <source>
        <dbReference type="Pfam" id="PF00903"/>
    </source>
</evidence>
<name>A0A1I0RHH0_9BACT</name>
<dbReference type="EMBL" id="FOJG01000001">
    <property type="protein sequence ID" value="SEW40338.1"/>
    <property type="molecule type" value="Genomic_DNA"/>
</dbReference>
<gene>
    <name evidence="2" type="ORF">SAMN04488122_2846</name>
</gene>
<sequence length="145" mass="16247">MALINPYIHFNGNAREAFTFYKSVFGGDFTKVMHYTDLSGPEYPIAEKDENRIMHIALPIGKSNMLLGSDVLEVMGQVTENDNRNTISISAESREEADQLFNGLSAGGKIEMPITDSPFGSYFGMFTDKFGIQWMVNFDPENTDQ</sequence>
<dbReference type="OrthoDB" id="9795306at2"/>
<dbReference type="Gene3D" id="3.10.180.10">
    <property type="entry name" value="2,3-Dihydroxybiphenyl 1,2-Dioxygenase, domain 1"/>
    <property type="match status" value="1"/>
</dbReference>
<dbReference type="PANTHER" id="PTHR33990:SF1">
    <property type="entry name" value="PROTEIN YJDN"/>
    <property type="match status" value="1"/>
</dbReference>
<dbReference type="RefSeq" id="WP_089895744.1">
    <property type="nucleotide sequence ID" value="NZ_FOJG01000001.1"/>
</dbReference>
<dbReference type="InterPro" id="IPR004360">
    <property type="entry name" value="Glyas_Fos-R_dOase_dom"/>
</dbReference>
<feature type="domain" description="Glyoxalase/fosfomycin resistance/dioxygenase" evidence="1">
    <location>
        <begin position="9"/>
        <end position="136"/>
    </location>
</feature>
<dbReference type="InterPro" id="IPR029068">
    <property type="entry name" value="Glyas_Bleomycin-R_OHBP_Dase"/>
</dbReference>
<accession>A0A1I0RHH0</accession>
<dbReference type="AlphaFoldDB" id="A0A1I0RHH0"/>
<dbReference type="PANTHER" id="PTHR33990">
    <property type="entry name" value="PROTEIN YJDN-RELATED"/>
    <property type="match status" value="1"/>
</dbReference>
<dbReference type="STRING" id="29529.SAMN04488122_2846"/>
<dbReference type="SUPFAM" id="SSF54593">
    <property type="entry name" value="Glyoxalase/Bleomycin resistance protein/Dihydroxybiphenyl dioxygenase"/>
    <property type="match status" value="1"/>
</dbReference>
<organism evidence="2 3">
    <name type="scientific">Chitinophaga arvensicola</name>
    <dbReference type="NCBI Taxonomy" id="29529"/>
    <lineage>
        <taxon>Bacteria</taxon>
        <taxon>Pseudomonadati</taxon>
        <taxon>Bacteroidota</taxon>
        <taxon>Chitinophagia</taxon>
        <taxon>Chitinophagales</taxon>
        <taxon>Chitinophagaceae</taxon>
        <taxon>Chitinophaga</taxon>
    </lineage>
</organism>
<dbReference type="Proteomes" id="UP000199310">
    <property type="component" value="Unassembled WGS sequence"/>
</dbReference>
<dbReference type="CDD" id="cd06588">
    <property type="entry name" value="PhnB_like"/>
    <property type="match status" value="1"/>
</dbReference>
<dbReference type="Pfam" id="PF00903">
    <property type="entry name" value="Glyoxalase"/>
    <property type="match status" value="1"/>
</dbReference>
<evidence type="ECO:0000313" key="3">
    <source>
        <dbReference type="Proteomes" id="UP000199310"/>
    </source>
</evidence>
<reference evidence="3" key="1">
    <citation type="submission" date="2016-10" db="EMBL/GenBank/DDBJ databases">
        <authorList>
            <person name="Varghese N."/>
            <person name="Submissions S."/>
        </authorList>
    </citation>
    <scope>NUCLEOTIDE SEQUENCE [LARGE SCALE GENOMIC DNA]</scope>
    <source>
        <strain evidence="3">DSM 3695</strain>
    </source>
</reference>
<protein>
    <submittedName>
        <fullName evidence="2">PhnB protein</fullName>
    </submittedName>
</protein>
<evidence type="ECO:0000313" key="2">
    <source>
        <dbReference type="EMBL" id="SEW40338.1"/>
    </source>
</evidence>